<keyword evidence="1" id="KW-0472">Membrane</keyword>
<feature type="transmembrane region" description="Helical" evidence="1">
    <location>
        <begin position="64"/>
        <end position="87"/>
    </location>
</feature>
<evidence type="ECO:0000256" key="1">
    <source>
        <dbReference type="SAM" id="Phobius"/>
    </source>
</evidence>
<evidence type="ECO:0000313" key="3">
    <source>
        <dbReference type="Proteomes" id="UP000823485"/>
    </source>
</evidence>
<keyword evidence="1" id="KW-0812">Transmembrane</keyword>
<sequence length="128" mass="14665">MNENVNHGRALLWKAIMVFPVVWIILSLFNDVTFFHSTLLGIVLLLLSYYIGDMMVLPKMGNMTATLGDFVLSLIVIWGGLVLLGYREAFGEALFVSIVLAIGEYFYHLWLERTQFRNKADADDVRQY</sequence>
<keyword evidence="1" id="KW-1133">Transmembrane helix</keyword>
<evidence type="ECO:0000313" key="2">
    <source>
        <dbReference type="EMBL" id="MBM7716538.1"/>
    </source>
</evidence>
<feature type="transmembrane region" description="Helical" evidence="1">
    <location>
        <begin position="12"/>
        <end position="29"/>
    </location>
</feature>
<dbReference type="Proteomes" id="UP000823485">
    <property type="component" value="Unassembled WGS sequence"/>
</dbReference>
<reference evidence="2 3" key="1">
    <citation type="submission" date="2021-01" db="EMBL/GenBank/DDBJ databases">
        <title>Genomic Encyclopedia of Type Strains, Phase IV (KMG-IV): sequencing the most valuable type-strain genomes for metagenomic binning, comparative biology and taxonomic classification.</title>
        <authorList>
            <person name="Goeker M."/>
        </authorList>
    </citation>
    <scope>NUCLEOTIDE SEQUENCE [LARGE SCALE GENOMIC DNA]</scope>
    <source>
        <strain evidence="2 3">DSM 105453</strain>
    </source>
</reference>
<dbReference type="InterPro" id="IPR019649">
    <property type="entry name" value="DUF2512"/>
</dbReference>
<gene>
    <name evidence="2" type="ORF">JOC94_003558</name>
</gene>
<protein>
    <submittedName>
        <fullName evidence="2">Cation transport ATPase</fullName>
    </submittedName>
</protein>
<comment type="caution">
    <text evidence="2">The sequence shown here is derived from an EMBL/GenBank/DDBJ whole genome shotgun (WGS) entry which is preliminary data.</text>
</comment>
<feature type="transmembrane region" description="Helical" evidence="1">
    <location>
        <begin position="35"/>
        <end position="52"/>
    </location>
</feature>
<dbReference type="EMBL" id="JAFBFH010000028">
    <property type="protein sequence ID" value="MBM7716538.1"/>
    <property type="molecule type" value="Genomic_DNA"/>
</dbReference>
<dbReference type="RefSeq" id="WP_077110507.1">
    <property type="nucleotide sequence ID" value="NZ_JAFBFH010000028.1"/>
</dbReference>
<organism evidence="2 3">
    <name type="scientific">Siminovitchia thermophila</name>
    <dbReference type="NCBI Taxonomy" id="1245522"/>
    <lineage>
        <taxon>Bacteria</taxon>
        <taxon>Bacillati</taxon>
        <taxon>Bacillota</taxon>
        <taxon>Bacilli</taxon>
        <taxon>Bacillales</taxon>
        <taxon>Bacillaceae</taxon>
        <taxon>Siminovitchia</taxon>
    </lineage>
</organism>
<accession>A0ABS2RA58</accession>
<proteinExistence type="predicted"/>
<keyword evidence="3" id="KW-1185">Reference proteome</keyword>
<dbReference type="Pfam" id="PF10710">
    <property type="entry name" value="DUF2512"/>
    <property type="match status" value="1"/>
</dbReference>
<feature type="transmembrane region" description="Helical" evidence="1">
    <location>
        <begin position="93"/>
        <end position="111"/>
    </location>
</feature>
<name>A0ABS2RA58_9BACI</name>